<sequence>MDSNYDEVNAVRALEERQAVELENERCEHISKLTKRKDWEKIVEVMKFDGPNCWRMIKSIRPDGVNEGKVEEYQVHVVGILEDKRLPPIRGDKQSVTLGGFQCSQFMEDIEHIMDVVALFSRHVPGIQQAFIKQVGDKTMIEVGNRIFTPRNEAPTMQPATVDRLMDENGFIQQVNKTGTGFVYGEENLVYYGEEITDDDGTNRIIDISPQKLHVGDIVDVGFSVVGIGKGRDMKARLVLRNVTLLDSTYTQLWLKTKVKGQLRLGGAARPVLAGRKRPGDEYGEAMRKRHILDPDTDGATKRLTEMALDENLLVVLLWIFGIASLACAGPIPNIGDISVPPPGRTGGTGSMFLSESQHGHAKYRISHGGDVKSKSAILGPVTFDEKSIEERLEEPTGIT</sequence>
<dbReference type="EMBL" id="MU806917">
    <property type="protein sequence ID" value="KAJ3832569.1"/>
    <property type="molecule type" value="Genomic_DNA"/>
</dbReference>
<protein>
    <submittedName>
        <fullName evidence="1">Uncharacterized protein</fullName>
    </submittedName>
</protein>
<comment type="caution">
    <text evidence="1">The sequence shown here is derived from an EMBL/GenBank/DDBJ whole genome shotgun (WGS) entry which is preliminary data.</text>
</comment>
<dbReference type="Proteomes" id="UP001163846">
    <property type="component" value="Unassembled WGS sequence"/>
</dbReference>
<evidence type="ECO:0000313" key="2">
    <source>
        <dbReference type="Proteomes" id="UP001163846"/>
    </source>
</evidence>
<gene>
    <name evidence="1" type="ORF">F5878DRAFT_666447</name>
</gene>
<organism evidence="1 2">
    <name type="scientific">Lentinula raphanica</name>
    <dbReference type="NCBI Taxonomy" id="153919"/>
    <lineage>
        <taxon>Eukaryota</taxon>
        <taxon>Fungi</taxon>
        <taxon>Dikarya</taxon>
        <taxon>Basidiomycota</taxon>
        <taxon>Agaricomycotina</taxon>
        <taxon>Agaricomycetes</taxon>
        <taxon>Agaricomycetidae</taxon>
        <taxon>Agaricales</taxon>
        <taxon>Marasmiineae</taxon>
        <taxon>Omphalotaceae</taxon>
        <taxon>Lentinula</taxon>
    </lineage>
</organism>
<proteinExistence type="predicted"/>
<dbReference type="AlphaFoldDB" id="A0AA38NXR2"/>
<name>A0AA38NXR2_9AGAR</name>
<accession>A0AA38NXR2</accession>
<evidence type="ECO:0000313" key="1">
    <source>
        <dbReference type="EMBL" id="KAJ3832569.1"/>
    </source>
</evidence>
<keyword evidence="2" id="KW-1185">Reference proteome</keyword>
<reference evidence="1" key="1">
    <citation type="submission" date="2022-08" db="EMBL/GenBank/DDBJ databases">
        <authorList>
            <consortium name="DOE Joint Genome Institute"/>
            <person name="Min B."/>
            <person name="Riley R."/>
            <person name="Sierra-Patev S."/>
            <person name="Naranjo-Ortiz M."/>
            <person name="Looney B."/>
            <person name="Konkel Z."/>
            <person name="Slot J.C."/>
            <person name="Sakamoto Y."/>
            <person name="Steenwyk J.L."/>
            <person name="Rokas A."/>
            <person name="Carro J."/>
            <person name="Camarero S."/>
            <person name="Ferreira P."/>
            <person name="Molpeceres G."/>
            <person name="Ruiz-Duenas F.J."/>
            <person name="Serrano A."/>
            <person name="Henrissat B."/>
            <person name="Drula E."/>
            <person name="Hughes K.W."/>
            <person name="Mata J.L."/>
            <person name="Ishikawa N.K."/>
            <person name="Vargas-Isla R."/>
            <person name="Ushijima S."/>
            <person name="Smith C.A."/>
            <person name="Ahrendt S."/>
            <person name="Andreopoulos W."/>
            <person name="He G."/>
            <person name="Labutti K."/>
            <person name="Lipzen A."/>
            <person name="Ng V."/>
            <person name="Sandor L."/>
            <person name="Barry K."/>
            <person name="Martinez A.T."/>
            <person name="Xiao Y."/>
            <person name="Gibbons J.G."/>
            <person name="Terashima K."/>
            <person name="Hibbett D.S."/>
            <person name="Grigoriev I.V."/>
        </authorList>
    </citation>
    <scope>NUCLEOTIDE SEQUENCE</scope>
    <source>
        <strain evidence="1">TFB9207</strain>
    </source>
</reference>